<evidence type="ECO:0008006" key="3">
    <source>
        <dbReference type="Google" id="ProtNLM"/>
    </source>
</evidence>
<sequence length="158" mass="17525">MGIEYSVHIPSEFISSNVCQLLPDWLVPVLSVLIVFQHCPVLLVEKTAETEFHKQQLRAQFVQMGRLIVLSLQHLGYRAEIFDPRTGYPILSQPGPLRLDDVAVVQTSLGYPLTETGGCWIVEHPHWGNAVFPSVLLSSASPDVTQAVVEKVLASYTC</sequence>
<dbReference type="PANTHER" id="PTHR13192">
    <property type="entry name" value="MY011 PROTEIN"/>
    <property type="match status" value="1"/>
</dbReference>
<dbReference type="GO" id="GO:0009235">
    <property type="term" value="P:cobalamin metabolic process"/>
    <property type="evidence" value="ECO:0007669"/>
    <property type="project" value="InterPro"/>
</dbReference>
<dbReference type="KEGG" id="amr:AM1_5121"/>
<dbReference type="Proteomes" id="UP000000268">
    <property type="component" value="Chromosome"/>
</dbReference>
<dbReference type="EMBL" id="CP000828">
    <property type="protein sequence ID" value="ABW30083.1"/>
    <property type="molecule type" value="Genomic_DNA"/>
</dbReference>
<protein>
    <recommendedName>
        <fullName evidence="3">Methylmalonic aciduria and homocystinuria type D protein</fullName>
    </recommendedName>
</protein>
<dbReference type="InterPro" id="IPR019362">
    <property type="entry name" value="MMADHC"/>
</dbReference>
<gene>
    <name evidence="1" type="ordered locus">AM1_5121</name>
</gene>
<keyword evidence="2" id="KW-1185">Reference proteome</keyword>
<reference evidence="1 2" key="1">
    <citation type="journal article" date="2008" name="Proc. Natl. Acad. Sci. U.S.A.">
        <title>Niche adaptation and genome expansion in the chlorophyll d-producing cyanobacterium Acaryochloris marina.</title>
        <authorList>
            <person name="Swingley W.D."/>
            <person name="Chen M."/>
            <person name="Cheung P.C."/>
            <person name="Conrad A.L."/>
            <person name="Dejesa L.C."/>
            <person name="Hao J."/>
            <person name="Honchak B.M."/>
            <person name="Karbach L.E."/>
            <person name="Kurdoglu A."/>
            <person name="Lahiri S."/>
            <person name="Mastrian S.D."/>
            <person name="Miyashita H."/>
            <person name="Page L."/>
            <person name="Ramakrishna P."/>
            <person name="Satoh S."/>
            <person name="Sattley W.M."/>
            <person name="Shimada Y."/>
            <person name="Taylor H.L."/>
            <person name="Tomo T."/>
            <person name="Tsuchiya T."/>
            <person name="Wang Z.T."/>
            <person name="Raymond J."/>
            <person name="Mimuro M."/>
            <person name="Blankenship R.E."/>
            <person name="Touchman J.W."/>
        </authorList>
    </citation>
    <scope>NUCLEOTIDE SEQUENCE [LARGE SCALE GENOMIC DNA]</scope>
    <source>
        <strain evidence="2">MBIC 11017</strain>
    </source>
</reference>
<dbReference type="Pfam" id="PF10229">
    <property type="entry name" value="MMADHC"/>
    <property type="match status" value="1"/>
</dbReference>
<dbReference type="OrthoDB" id="428535at2"/>
<dbReference type="HOGENOM" id="CLU_097729_0_0_3"/>
<dbReference type="RefSeq" id="WP_010481006.1">
    <property type="nucleotide sequence ID" value="NC_009925.1"/>
</dbReference>
<proteinExistence type="predicted"/>
<dbReference type="eggNOG" id="ENOG5031CWS">
    <property type="taxonomic scope" value="Bacteria"/>
</dbReference>
<dbReference type="STRING" id="329726.AM1_5121"/>
<dbReference type="PANTHER" id="PTHR13192:SF3">
    <property type="entry name" value="COBALAMIN TRAFFICKING PROTEIN CBLD"/>
    <property type="match status" value="1"/>
</dbReference>
<accession>B0C7A6</accession>
<evidence type="ECO:0000313" key="1">
    <source>
        <dbReference type="EMBL" id="ABW30083.1"/>
    </source>
</evidence>
<evidence type="ECO:0000313" key="2">
    <source>
        <dbReference type="Proteomes" id="UP000000268"/>
    </source>
</evidence>
<name>B0C7A6_ACAM1</name>
<dbReference type="AlphaFoldDB" id="B0C7A6"/>
<organism evidence="1 2">
    <name type="scientific">Acaryochloris marina (strain MBIC 11017)</name>
    <dbReference type="NCBI Taxonomy" id="329726"/>
    <lineage>
        <taxon>Bacteria</taxon>
        <taxon>Bacillati</taxon>
        <taxon>Cyanobacteriota</taxon>
        <taxon>Cyanophyceae</taxon>
        <taxon>Acaryochloridales</taxon>
        <taxon>Acaryochloridaceae</taxon>
        <taxon>Acaryochloris</taxon>
    </lineage>
</organism>